<dbReference type="RefSeq" id="WP_319061956.1">
    <property type="nucleotide sequence ID" value="NZ_JARAYT010000002.1"/>
</dbReference>
<dbReference type="EMBL" id="JARAYU010000002">
    <property type="protein sequence ID" value="MDX3700196.1"/>
    <property type="molecule type" value="Genomic_DNA"/>
</dbReference>
<organism evidence="1 2">
    <name type="scientific">Streptomyces europaeiscabiei</name>
    <dbReference type="NCBI Taxonomy" id="146819"/>
    <lineage>
        <taxon>Bacteria</taxon>
        <taxon>Bacillati</taxon>
        <taxon>Actinomycetota</taxon>
        <taxon>Actinomycetes</taxon>
        <taxon>Kitasatosporales</taxon>
        <taxon>Streptomycetaceae</taxon>
        <taxon>Streptomyces</taxon>
    </lineage>
</organism>
<reference evidence="1 2" key="1">
    <citation type="journal article" date="2023" name="Microb. Genom.">
        <title>Mesoterricola silvestris gen. nov., sp. nov., Mesoterricola sediminis sp. nov., Geothrix oryzae sp. nov., Geothrix edaphica sp. nov., Geothrix rubra sp. nov., and Geothrix limicola sp. nov., six novel members of Acidobacteriota isolated from soils.</title>
        <authorList>
            <person name="Weisberg A.J."/>
            <person name="Pearce E."/>
            <person name="Kramer C.G."/>
            <person name="Chang J.H."/>
            <person name="Clarke C.R."/>
        </authorList>
    </citation>
    <scope>NUCLEOTIDE SEQUENCE [LARGE SCALE GENOMIC DNA]</scope>
    <source>
        <strain evidence="1 2">ID09-01A</strain>
    </source>
</reference>
<keyword evidence="2" id="KW-1185">Reference proteome</keyword>
<comment type="caution">
    <text evidence="1">The sequence shown here is derived from an EMBL/GenBank/DDBJ whole genome shotgun (WGS) entry which is preliminary data.</text>
</comment>
<evidence type="ECO:0008006" key="3">
    <source>
        <dbReference type="Google" id="ProtNLM"/>
    </source>
</evidence>
<protein>
    <recommendedName>
        <fullName evidence="3">Vegetative protein</fullName>
    </recommendedName>
</protein>
<sequence length="93" mass="10822">MTENTENNKCTGPECERNVRSSELCATHYQQRWRSGDLSPIGTYKKPAKEGCDFPDCSRRHYALGYCQRHYLNRRAGRELKPIKADQEKKEQG</sequence>
<proteinExistence type="predicted"/>
<evidence type="ECO:0000313" key="2">
    <source>
        <dbReference type="Proteomes" id="UP001271274"/>
    </source>
</evidence>
<name>A0ABU4NBX3_9ACTN</name>
<evidence type="ECO:0000313" key="1">
    <source>
        <dbReference type="EMBL" id="MDX3700196.1"/>
    </source>
</evidence>
<gene>
    <name evidence="1" type="ORF">PV662_10565</name>
</gene>
<dbReference type="Proteomes" id="UP001271274">
    <property type="component" value="Unassembled WGS sequence"/>
</dbReference>
<accession>A0ABU4NBX3</accession>